<dbReference type="EMBL" id="JANUGQ010000026">
    <property type="protein sequence ID" value="MCS0638831.1"/>
    <property type="molecule type" value="Genomic_DNA"/>
</dbReference>
<proteinExistence type="predicted"/>
<evidence type="ECO:0000256" key="1">
    <source>
        <dbReference type="SAM" id="MobiDB-lite"/>
    </source>
</evidence>
<protein>
    <recommendedName>
        <fullName evidence="3">DUF8175 domain-containing protein</fullName>
    </recommendedName>
</protein>
<dbReference type="Pfam" id="PF26526">
    <property type="entry name" value="DUF8175"/>
    <property type="match status" value="1"/>
</dbReference>
<feature type="domain" description="DUF8175" evidence="3">
    <location>
        <begin position="89"/>
        <end position="243"/>
    </location>
</feature>
<feature type="region of interest" description="Disordered" evidence="1">
    <location>
        <begin position="58"/>
        <end position="100"/>
    </location>
</feature>
<keyword evidence="5" id="KW-1185">Reference proteome</keyword>
<keyword evidence="2" id="KW-1133">Transmembrane helix</keyword>
<gene>
    <name evidence="4" type="ORF">NX801_24865</name>
</gene>
<evidence type="ECO:0000313" key="4">
    <source>
        <dbReference type="EMBL" id="MCS0638831.1"/>
    </source>
</evidence>
<feature type="compositionally biased region" description="Low complexity" evidence="1">
    <location>
        <begin position="72"/>
        <end position="95"/>
    </location>
</feature>
<evidence type="ECO:0000259" key="3">
    <source>
        <dbReference type="Pfam" id="PF26526"/>
    </source>
</evidence>
<reference evidence="4" key="1">
    <citation type="submission" date="2022-08" db="EMBL/GenBank/DDBJ databases">
        <authorList>
            <person name="Somphong A."/>
            <person name="Phongsopitanun W."/>
        </authorList>
    </citation>
    <scope>NUCLEOTIDE SEQUENCE</scope>
    <source>
        <strain evidence="4">LP05-1</strain>
    </source>
</reference>
<keyword evidence="2" id="KW-0472">Membrane</keyword>
<dbReference type="RefSeq" id="WP_258790131.1">
    <property type="nucleotide sequence ID" value="NZ_JANUGQ010000026.1"/>
</dbReference>
<evidence type="ECO:0000256" key="2">
    <source>
        <dbReference type="SAM" id="Phobius"/>
    </source>
</evidence>
<evidence type="ECO:0000313" key="5">
    <source>
        <dbReference type="Proteomes" id="UP001431313"/>
    </source>
</evidence>
<comment type="caution">
    <text evidence="4">The sequence shown here is derived from an EMBL/GenBank/DDBJ whole genome shotgun (WGS) entry which is preliminary data.</text>
</comment>
<keyword evidence="2" id="KW-0812">Transmembrane</keyword>
<dbReference type="InterPro" id="IPR058488">
    <property type="entry name" value="DUF8175"/>
</dbReference>
<name>A0ABT2CN14_9ACTN</name>
<sequence length="269" mass="27603">MSPGDEHGGGRTRTRMPDSTPGDAHGTPRRPARGSRSLIMVVGVVVLLVAAIAFANRGDGDRDAPSGSAKDAGAAPTAATGTRPVTGRTGTLPTGYAHTPQGAQSAAANYAVALGSAEMFDKDKRDAVVDTVIAPAKTGQFRAGLDRAYTAEFFRKAGLNDDGTAPAGLSFVSRTTPIGTKTTSHAGDKATVEAWCVGIVGLAGEGSTKPVTSSWFTITMQLQWAGNDWKVTDYTQKDGPSPVGNDTRVAGADEIAAAVDGFGGFTYAR</sequence>
<feature type="region of interest" description="Disordered" evidence="1">
    <location>
        <begin position="1"/>
        <end position="32"/>
    </location>
</feature>
<dbReference type="Proteomes" id="UP001431313">
    <property type="component" value="Unassembled WGS sequence"/>
</dbReference>
<feature type="transmembrane region" description="Helical" evidence="2">
    <location>
        <begin position="38"/>
        <end position="55"/>
    </location>
</feature>
<organism evidence="4 5">
    <name type="scientific">Streptomyces pyxinae</name>
    <dbReference type="NCBI Taxonomy" id="2970734"/>
    <lineage>
        <taxon>Bacteria</taxon>
        <taxon>Bacillati</taxon>
        <taxon>Actinomycetota</taxon>
        <taxon>Actinomycetes</taxon>
        <taxon>Kitasatosporales</taxon>
        <taxon>Streptomycetaceae</taxon>
        <taxon>Streptomyces</taxon>
    </lineage>
</organism>
<accession>A0ABT2CN14</accession>